<proteinExistence type="predicted"/>
<feature type="signal peptide" evidence="4">
    <location>
        <begin position="1"/>
        <end position="21"/>
    </location>
</feature>
<dbReference type="InterPro" id="IPR032675">
    <property type="entry name" value="LRR_dom_sf"/>
</dbReference>
<evidence type="ECO:0000256" key="2">
    <source>
        <dbReference type="ARBA" id="ARBA00022729"/>
    </source>
</evidence>
<evidence type="ECO:0008006" key="7">
    <source>
        <dbReference type="Google" id="ProtNLM"/>
    </source>
</evidence>
<evidence type="ECO:0000313" key="5">
    <source>
        <dbReference type="EMBL" id="CAD7272107.1"/>
    </source>
</evidence>
<evidence type="ECO:0000256" key="4">
    <source>
        <dbReference type="SAM" id="SignalP"/>
    </source>
</evidence>
<protein>
    <recommendedName>
        <fullName evidence="7">Connectin</fullName>
    </recommendedName>
</protein>
<accession>A0A7R9G8Y2</accession>
<dbReference type="PROSITE" id="PS51450">
    <property type="entry name" value="LRR"/>
    <property type="match status" value="3"/>
</dbReference>
<dbReference type="PANTHER" id="PTHR24373:SF370">
    <property type="entry name" value="FISH-LIPS, ISOFORM E"/>
    <property type="match status" value="1"/>
</dbReference>
<sequence>MMNIAWVSLFAMTLYMSSATAEETTMTPVSPVGRKMYIPDNICFWNDDVPPTELMIVCHCDGHLETDFSSAEFNCWIVTQMYESDPIWDVFKRQGNLTHLTFNLRQDGNMSFIPKKALQHMDKLVTFKVNHASIPRIRARDFFNLAHLTEIKLSSCEIKKIEKQAFYNLTSLSVLELSHNRIDKIRKNVFHLLPKLEKLYLDRNGLKELEAGCFKELVSLEHLELWKNEIANITEKTFRNLKSLIKLDLSENQIEYLPNYPFQDLENLRELNLDDNSVRFIDEFAFFGLSNLVTLQLRDNKLVNLGQGLFYYTPKLTVLDLRQNVLETLQFHTIANLAANFNNVSFSMTLTGIPVIRAGAKHDDRNPKRQGVPFFMANNPMWNVN</sequence>
<dbReference type="GO" id="GO:0005615">
    <property type="term" value="C:extracellular space"/>
    <property type="evidence" value="ECO:0007669"/>
    <property type="project" value="TreeGrafter"/>
</dbReference>
<reference evidence="5" key="1">
    <citation type="submission" date="2020-11" db="EMBL/GenBank/DDBJ databases">
        <authorList>
            <person name="Tran Van P."/>
        </authorList>
    </citation>
    <scope>NUCLEOTIDE SEQUENCE</scope>
</reference>
<dbReference type="PANTHER" id="PTHR24373">
    <property type="entry name" value="SLIT RELATED LEUCINE-RICH REPEAT NEURONAL PROTEIN"/>
    <property type="match status" value="1"/>
</dbReference>
<evidence type="ECO:0000256" key="1">
    <source>
        <dbReference type="ARBA" id="ARBA00022614"/>
    </source>
</evidence>
<name>A0A7R9G8Y2_9CRUS</name>
<gene>
    <name evidence="5" type="ORF">NMOB1V02_LOCUS56</name>
</gene>
<dbReference type="AlphaFoldDB" id="A0A7R9G8Y2"/>
<dbReference type="GO" id="GO:0031012">
    <property type="term" value="C:extracellular matrix"/>
    <property type="evidence" value="ECO:0007669"/>
    <property type="project" value="TreeGrafter"/>
</dbReference>
<feature type="chain" id="PRO_5036403185" description="Connectin" evidence="4">
    <location>
        <begin position="22"/>
        <end position="385"/>
    </location>
</feature>
<keyword evidence="6" id="KW-1185">Reference proteome</keyword>
<dbReference type="Proteomes" id="UP000678499">
    <property type="component" value="Unassembled WGS sequence"/>
</dbReference>
<evidence type="ECO:0000313" key="6">
    <source>
        <dbReference type="Proteomes" id="UP000678499"/>
    </source>
</evidence>
<dbReference type="OrthoDB" id="27267at2759"/>
<dbReference type="InterPro" id="IPR003591">
    <property type="entry name" value="Leu-rich_rpt_typical-subtyp"/>
</dbReference>
<keyword evidence="2 4" id="KW-0732">Signal</keyword>
<dbReference type="InterPro" id="IPR050328">
    <property type="entry name" value="Dev_Immune_Receptor"/>
</dbReference>
<dbReference type="SMART" id="SM00369">
    <property type="entry name" value="LRR_TYP"/>
    <property type="match status" value="8"/>
</dbReference>
<dbReference type="SUPFAM" id="SSF52058">
    <property type="entry name" value="L domain-like"/>
    <property type="match status" value="1"/>
</dbReference>
<dbReference type="InterPro" id="IPR001611">
    <property type="entry name" value="Leu-rich_rpt"/>
</dbReference>
<organism evidence="5">
    <name type="scientific">Notodromas monacha</name>
    <dbReference type="NCBI Taxonomy" id="399045"/>
    <lineage>
        <taxon>Eukaryota</taxon>
        <taxon>Metazoa</taxon>
        <taxon>Ecdysozoa</taxon>
        <taxon>Arthropoda</taxon>
        <taxon>Crustacea</taxon>
        <taxon>Oligostraca</taxon>
        <taxon>Ostracoda</taxon>
        <taxon>Podocopa</taxon>
        <taxon>Podocopida</taxon>
        <taxon>Cypridocopina</taxon>
        <taxon>Cypridoidea</taxon>
        <taxon>Cyprididae</taxon>
        <taxon>Notodromas</taxon>
    </lineage>
</organism>
<keyword evidence="3" id="KW-0677">Repeat</keyword>
<dbReference type="EMBL" id="OA882040">
    <property type="protein sequence ID" value="CAD7272107.1"/>
    <property type="molecule type" value="Genomic_DNA"/>
</dbReference>
<dbReference type="Pfam" id="PF13855">
    <property type="entry name" value="LRR_8"/>
    <property type="match status" value="3"/>
</dbReference>
<keyword evidence="1" id="KW-0433">Leucine-rich repeat</keyword>
<dbReference type="EMBL" id="CAJPEX010000003">
    <property type="protein sequence ID" value="CAG0912259.1"/>
    <property type="molecule type" value="Genomic_DNA"/>
</dbReference>
<evidence type="ECO:0000256" key="3">
    <source>
        <dbReference type="ARBA" id="ARBA00022737"/>
    </source>
</evidence>
<dbReference type="Gene3D" id="3.80.10.10">
    <property type="entry name" value="Ribonuclease Inhibitor"/>
    <property type="match status" value="1"/>
</dbReference>